<reference evidence="6 7" key="1">
    <citation type="journal article" date="2020" name="Nat. Commun.">
        <title>Genome of Tripterygium wilfordii and identification of cytochrome P450 involved in triptolide biosynthesis.</title>
        <authorList>
            <person name="Tu L."/>
            <person name="Su P."/>
            <person name="Zhang Z."/>
            <person name="Gao L."/>
            <person name="Wang J."/>
            <person name="Hu T."/>
            <person name="Zhou J."/>
            <person name="Zhang Y."/>
            <person name="Zhao Y."/>
            <person name="Liu Y."/>
            <person name="Song Y."/>
            <person name="Tong Y."/>
            <person name="Lu Y."/>
            <person name="Yang J."/>
            <person name="Xu C."/>
            <person name="Jia M."/>
            <person name="Peters R.J."/>
            <person name="Huang L."/>
            <person name="Gao W."/>
        </authorList>
    </citation>
    <scope>NUCLEOTIDE SEQUENCE [LARGE SCALE GENOMIC DNA]</scope>
    <source>
        <strain evidence="7">cv. XIE 37</strain>
        <tissue evidence="6">Leaf</tissue>
    </source>
</reference>
<accession>A0A7J7DEA6</accession>
<dbReference type="PROSITE" id="PS50891">
    <property type="entry name" value="LOB"/>
    <property type="match status" value="1"/>
</dbReference>
<gene>
    <name evidence="6" type="ORF">HS088_TW08G01011</name>
</gene>
<evidence type="ECO:0000313" key="7">
    <source>
        <dbReference type="Proteomes" id="UP000593562"/>
    </source>
</evidence>
<comment type="caution">
    <text evidence="6">The sequence shown here is derived from an EMBL/GenBank/DDBJ whole genome shotgun (WGS) entry which is preliminary data.</text>
</comment>
<sequence>MSMNASWSSNSPCAGCRLLRRKCKRLECVFAPFFPPDEPQKFAKVHKVFGAGNVAKLLKRLHHSKREDAVKSLAYEAEMRLRDPVYGCVGVICLLQHQLRQLQTDLSSAMSHLSMYQSLGFQGHDMINNQMMMGSNGYDAAAPSVN</sequence>
<proteinExistence type="inferred from homology"/>
<name>A0A7J7DEA6_TRIWF</name>
<evidence type="ECO:0000256" key="4">
    <source>
        <dbReference type="ARBA" id="ARBA00023242"/>
    </source>
</evidence>
<evidence type="ECO:0000313" key="6">
    <source>
        <dbReference type="EMBL" id="KAF5744406.1"/>
    </source>
</evidence>
<dbReference type="InParanoid" id="A0A7J7DEA6"/>
<organism evidence="6 7">
    <name type="scientific">Tripterygium wilfordii</name>
    <name type="common">Thunder God vine</name>
    <dbReference type="NCBI Taxonomy" id="458696"/>
    <lineage>
        <taxon>Eukaryota</taxon>
        <taxon>Viridiplantae</taxon>
        <taxon>Streptophyta</taxon>
        <taxon>Embryophyta</taxon>
        <taxon>Tracheophyta</taxon>
        <taxon>Spermatophyta</taxon>
        <taxon>Magnoliopsida</taxon>
        <taxon>eudicotyledons</taxon>
        <taxon>Gunneridae</taxon>
        <taxon>Pentapetalae</taxon>
        <taxon>rosids</taxon>
        <taxon>fabids</taxon>
        <taxon>Celastrales</taxon>
        <taxon>Celastraceae</taxon>
        <taxon>Tripterygium</taxon>
    </lineage>
</organism>
<dbReference type="InterPro" id="IPR004883">
    <property type="entry name" value="LOB"/>
</dbReference>
<comment type="similarity">
    <text evidence="2">Belongs to the LOB domain-containing protein family.</text>
</comment>
<keyword evidence="7" id="KW-1185">Reference proteome</keyword>
<evidence type="ECO:0000259" key="5">
    <source>
        <dbReference type="PROSITE" id="PS50891"/>
    </source>
</evidence>
<keyword evidence="4" id="KW-0539">Nucleus</keyword>
<evidence type="ECO:0000256" key="2">
    <source>
        <dbReference type="ARBA" id="ARBA00005474"/>
    </source>
</evidence>
<dbReference type="PANTHER" id="PTHR31301">
    <property type="entry name" value="LOB DOMAIN-CONTAINING PROTEIN 4-RELATED"/>
    <property type="match status" value="1"/>
</dbReference>
<dbReference type="PANTHER" id="PTHR31301:SF83">
    <property type="entry name" value="PROTEIN ASYMMETRIC LEAVES 2"/>
    <property type="match status" value="1"/>
</dbReference>
<dbReference type="AlphaFoldDB" id="A0A7J7DEA6"/>
<comment type="subcellular location">
    <subcellularLocation>
        <location evidence="1">Nucleus</location>
    </subcellularLocation>
</comment>
<evidence type="ECO:0000256" key="3">
    <source>
        <dbReference type="ARBA" id="ARBA00022473"/>
    </source>
</evidence>
<feature type="domain" description="LOB" evidence="5">
    <location>
        <begin position="11"/>
        <end position="113"/>
    </location>
</feature>
<dbReference type="Proteomes" id="UP000593562">
    <property type="component" value="Unassembled WGS sequence"/>
</dbReference>
<keyword evidence="3" id="KW-0217">Developmental protein</keyword>
<protein>
    <submittedName>
        <fullName evidence="6">LOB domain-containing protein 6</fullName>
    </submittedName>
</protein>
<dbReference type="GO" id="GO:0005634">
    <property type="term" value="C:nucleus"/>
    <property type="evidence" value="ECO:0007669"/>
    <property type="project" value="UniProtKB-SubCell"/>
</dbReference>
<dbReference type="EMBL" id="JAAARO010000008">
    <property type="protein sequence ID" value="KAF5744406.1"/>
    <property type="molecule type" value="Genomic_DNA"/>
</dbReference>
<evidence type="ECO:0000256" key="1">
    <source>
        <dbReference type="ARBA" id="ARBA00004123"/>
    </source>
</evidence>
<dbReference type="Pfam" id="PF03195">
    <property type="entry name" value="LOB"/>
    <property type="match status" value="1"/>
</dbReference>